<name>A0AAE3QWQ9_9BACT</name>
<reference evidence="2" key="1">
    <citation type="submission" date="2023-05" db="EMBL/GenBank/DDBJ databases">
        <authorList>
            <person name="Zhang X."/>
        </authorList>
    </citation>
    <scope>NUCLEOTIDE SEQUENCE</scope>
    <source>
        <strain evidence="2">YF14B1</strain>
    </source>
</reference>
<dbReference type="SUPFAM" id="SSF81296">
    <property type="entry name" value="E set domains"/>
    <property type="match status" value="2"/>
</dbReference>
<dbReference type="Gene3D" id="2.60.40.10">
    <property type="entry name" value="Immunoglobulins"/>
    <property type="match status" value="2"/>
</dbReference>
<feature type="domain" description="IPT/TIG" evidence="1">
    <location>
        <begin position="113"/>
        <end position="151"/>
    </location>
</feature>
<dbReference type="InterPro" id="IPR014756">
    <property type="entry name" value="Ig_E-set"/>
</dbReference>
<dbReference type="InterPro" id="IPR013783">
    <property type="entry name" value="Ig-like_fold"/>
</dbReference>
<dbReference type="EMBL" id="JASJOS010000042">
    <property type="protein sequence ID" value="MDJ1486426.1"/>
    <property type="molecule type" value="Genomic_DNA"/>
</dbReference>
<accession>A0AAE3QWQ9</accession>
<dbReference type="AlphaFoldDB" id="A0AAE3QWQ9"/>
<organism evidence="2 3">
    <name type="scientific">Xanthocytophaga flava</name>
    <dbReference type="NCBI Taxonomy" id="3048013"/>
    <lineage>
        <taxon>Bacteria</taxon>
        <taxon>Pseudomonadati</taxon>
        <taxon>Bacteroidota</taxon>
        <taxon>Cytophagia</taxon>
        <taxon>Cytophagales</taxon>
        <taxon>Rhodocytophagaceae</taxon>
        <taxon>Xanthocytophaga</taxon>
    </lineage>
</organism>
<proteinExistence type="predicted"/>
<evidence type="ECO:0000313" key="2">
    <source>
        <dbReference type="EMBL" id="MDJ1486426.1"/>
    </source>
</evidence>
<dbReference type="PROSITE" id="PS51257">
    <property type="entry name" value="PROKAR_LIPOPROTEIN"/>
    <property type="match status" value="1"/>
</dbReference>
<dbReference type="Pfam" id="PF01833">
    <property type="entry name" value="TIG"/>
    <property type="match status" value="2"/>
</dbReference>
<evidence type="ECO:0000259" key="1">
    <source>
        <dbReference type="Pfam" id="PF01833"/>
    </source>
</evidence>
<dbReference type="Proteomes" id="UP001241110">
    <property type="component" value="Unassembled WGS sequence"/>
</dbReference>
<evidence type="ECO:0000313" key="3">
    <source>
        <dbReference type="Proteomes" id="UP001241110"/>
    </source>
</evidence>
<dbReference type="RefSeq" id="WP_313990006.1">
    <property type="nucleotide sequence ID" value="NZ_JASJOS010000042.1"/>
</dbReference>
<gene>
    <name evidence="2" type="ORF">QNI16_38470</name>
</gene>
<protein>
    <submittedName>
        <fullName evidence="2">IPT/TIG domain-containing protein</fullName>
    </submittedName>
</protein>
<dbReference type="CDD" id="cd00603">
    <property type="entry name" value="IPT_PCSR"/>
    <property type="match status" value="1"/>
</dbReference>
<comment type="caution">
    <text evidence="2">The sequence shown here is derived from an EMBL/GenBank/DDBJ whole genome shotgun (WGS) entry which is preliminary data.</text>
</comment>
<feature type="domain" description="IPT/TIG" evidence="1">
    <location>
        <begin position="29"/>
        <end position="93"/>
    </location>
</feature>
<sequence>MKTTTIGLLLAMLILFSCEEDPGKSGVQVQNLFPKGGPSGTLVTLHGKMFGKVKEDLEIKFNGSDIPATIVSVTETEITLLVPPNAASGWHTLKRKGYIENSFGFSILPAPLPYITKISPESGKVGDIITIYGKYFATSKAQHRLSFHDSTSATGALLDLRPEESPAAPFSEIVFVTTDSIGVRIPPRVGTGYIMMYMDYTGTGTFTNYFTISTPVVTIVK</sequence>
<dbReference type="InterPro" id="IPR002909">
    <property type="entry name" value="IPT_dom"/>
</dbReference>